<dbReference type="GO" id="GO:0031032">
    <property type="term" value="P:actomyosin structure organization"/>
    <property type="evidence" value="ECO:0007669"/>
    <property type="project" value="TreeGrafter"/>
</dbReference>
<evidence type="ECO:0000313" key="7">
    <source>
        <dbReference type="Proteomes" id="UP000274756"/>
    </source>
</evidence>
<dbReference type="SMART" id="SM00295">
    <property type="entry name" value="B41"/>
    <property type="match status" value="1"/>
</dbReference>
<proteinExistence type="predicted"/>
<dbReference type="AlphaFoldDB" id="A0A0N4U7I3"/>
<dbReference type="InterPro" id="IPR000299">
    <property type="entry name" value="FERM_domain"/>
</dbReference>
<gene>
    <name evidence="5" type="ORF">DME_LOCUS175</name>
</gene>
<keyword evidence="7" id="KW-1185">Reference proteome</keyword>
<dbReference type="STRING" id="318479.A0A0N4U7I3"/>
<dbReference type="Gene3D" id="1.20.80.10">
    <property type="match status" value="1"/>
</dbReference>
<feature type="region of interest" description="Disordered" evidence="3">
    <location>
        <begin position="353"/>
        <end position="391"/>
    </location>
</feature>
<accession>A0A0N4U7I3</accession>
<dbReference type="GO" id="GO:0005912">
    <property type="term" value="C:adherens junction"/>
    <property type="evidence" value="ECO:0007669"/>
    <property type="project" value="UniProtKB-SubCell"/>
</dbReference>
<dbReference type="OrthoDB" id="6266673at2759"/>
<dbReference type="Gene3D" id="2.30.29.30">
    <property type="entry name" value="Pleckstrin-homology domain (PH domain)/Phosphotyrosine-binding domain (PTB)"/>
    <property type="match status" value="1"/>
</dbReference>
<evidence type="ECO:0000313" key="5">
    <source>
        <dbReference type="EMBL" id="VDN50202.1"/>
    </source>
</evidence>
<dbReference type="InterPro" id="IPR011993">
    <property type="entry name" value="PH-like_dom_sf"/>
</dbReference>
<dbReference type="Pfam" id="PF00373">
    <property type="entry name" value="FERM_M"/>
    <property type="match status" value="1"/>
</dbReference>
<evidence type="ECO:0000256" key="3">
    <source>
        <dbReference type="SAM" id="MobiDB-lite"/>
    </source>
</evidence>
<dbReference type="SUPFAM" id="SSF47031">
    <property type="entry name" value="Second domain of FERM"/>
    <property type="match status" value="1"/>
</dbReference>
<dbReference type="CDD" id="cd14473">
    <property type="entry name" value="FERM_B-lobe"/>
    <property type="match status" value="1"/>
</dbReference>
<feature type="domain" description="FERM" evidence="4">
    <location>
        <begin position="31"/>
        <end position="316"/>
    </location>
</feature>
<dbReference type="InterPro" id="IPR035963">
    <property type="entry name" value="FERM_2"/>
</dbReference>
<dbReference type="InterPro" id="IPR018979">
    <property type="entry name" value="FERM_N"/>
</dbReference>
<dbReference type="PRINTS" id="PR00661">
    <property type="entry name" value="ERMFAMILY"/>
</dbReference>
<dbReference type="InterPro" id="IPR019748">
    <property type="entry name" value="FERM_central"/>
</dbReference>
<name>A0A0N4U7I3_DRAME</name>
<dbReference type="SUPFAM" id="SSF54236">
    <property type="entry name" value="Ubiquitin-like"/>
    <property type="match status" value="1"/>
</dbReference>
<sequence length="536" mass="61815">MPTGERHHQLINSSFFGRISARTSLMSSKDCKMTVQLLDDSETISQEFKKNANAQVILDYICEYLNIVEKDYFGLRYQDHNKHRVSPNVGLRFRVRFYPADISVIKEEITRYQLFVQLQRDLLHGRLYCPQAEAAMLGALILQSVIGDYDAKERSPDYVSEYKLLLRQTAKIEEKIAEAHKTLKGYTAPEAELEFLKRASKLETYGFDPYTVMDKQGHTMYMGVTHRGIFIYHVNRMIHNIKWDQLAKVDYLGKEIFITPVSSYTAPYMAADNLNGALTFTKGKQPLLNFVCPSGSFAKHLWRHILSQQAFFNENDAKHIKPKFSKPRIPLFTRGSSFRFPTTRVFREIELDRSSGRDGPQPNFIRYELPRQPPRPHISTTNNYSTLPLMRPSNRMGKIAQEDQTLDESTKPLKVIDENEEAVTTVIEKPFSIIEKNSTAPSENLKIDEVRNNVMTTLSCDEELYKTKNIQPLSTAALSSTVIDEKAIKEEIFTETSADKIKLSGPNWLTNLPEIDSVRHSYYEPIRKYVKDVYKY</sequence>
<reference evidence="5 7" key="2">
    <citation type="submission" date="2018-11" db="EMBL/GenBank/DDBJ databases">
        <authorList>
            <consortium name="Pathogen Informatics"/>
        </authorList>
    </citation>
    <scope>NUCLEOTIDE SEQUENCE [LARGE SCALE GENOMIC DNA]</scope>
</reference>
<evidence type="ECO:0000256" key="1">
    <source>
        <dbReference type="ARBA" id="ARBA00004536"/>
    </source>
</evidence>
<dbReference type="PANTHER" id="PTHR23280">
    <property type="entry name" value="4.1 G PROTEIN"/>
    <property type="match status" value="1"/>
</dbReference>
<organism evidence="6 8">
    <name type="scientific">Dracunculus medinensis</name>
    <name type="common">Guinea worm</name>
    <dbReference type="NCBI Taxonomy" id="318479"/>
    <lineage>
        <taxon>Eukaryota</taxon>
        <taxon>Metazoa</taxon>
        <taxon>Ecdysozoa</taxon>
        <taxon>Nematoda</taxon>
        <taxon>Chromadorea</taxon>
        <taxon>Rhabditida</taxon>
        <taxon>Spirurina</taxon>
        <taxon>Dracunculoidea</taxon>
        <taxon>Dracunculidae</taxon>
        <taxon>Dracunculus</taxon>
    </lineage>
</organism>
<dbReference type="InterPro" id="IPR029071">
    <property type="entry name" value="Ubiquitin-like_domsf"/>
</dbReference>
<dbReference type="InterPro" id="IPR014352">
    <property type="entry name" value="FERM/acyl-CoA-bd_prot_sf"/>
</dbReference>
<dbReference type="SMART" id="SM01196">
    <property type="entry name" value="FERM_C"/>
    <property type="match status" value="1"/>
</dbReference>
<dbReference type="Pfam" id="PF09379">
    <property type="entry name" value="FERM_N"/>
    <property type="match status" value="1"/>
</dbReference>
<evidence type="ECO:0000313" key="8">
    <source>
        <dbReference type="WBParaSite" id="DME_0000294601-mRNA-1"/>
    </source>
</evidence>
<evidence type="ECO:0000259" key="4">
    <source>
        <dbReference type="PROSITE" id="PS50057"/>
    </source>
</evidence>
<dbReference type="InterPro" id="IPR019749">
    <property type="entry name" value="Band_41_domain"/>
</dbReference>
<dbReference type="FunFam" id="1.20.80.10:FF:000006">
    <property type="entry name" value="FERM domain-containing protein 5 isoform X1"/>
    <property type="match status" value="1"/>
</dbReference>
<dbReference type="PANTHER" id="PTHR23280:SF32">
    <property type="entry name" value="FI22325P1"/>
    <property type="match status" value="1"/>
</dbReference>
<dbReference type="SUPFAM" id="SSF50729">
    <property type="entry name" value="PH domain-like"/>
    <property type="match status" value="1"/>
</dbReference>
<dbReference type="PRINTS" id="PR00935">
    <property type="entry name" value="BAND41"/>
</dbReference>
<dbReference type="WBParaSite" id="DME_0000294601-mRNA-1">
    <property type="protein sequence ID" value="DME_0000294601-mRNA-1"/>
    <property type="gene ID" value="DME_0000294601"/>
</dbReference>
<comment type="subcellular location">
    <subcellularLocation>
        <location evidence="1">Cell junction</location>
        <location evidence="1">Adherens junction</location>
    </subcellularLocation>
    <subcellularLocation>
        <location evidence="2">Cell projection</location>
        <location evidence="2">Rhabdomere</location>
    </subcellularLocation>
</comment>
<protein>
    <submittedName>
        <fullName evidence="8">FERM domain-containing protein</fullName>
    </submittedName>
</protein>
<evidence type="ECO:0000313" key="6">
    <source>
        <dbReference type="Proteomes" id="UP000038040"/>
    </source>
</evidence>
<dbReference type="GO" id="GO:0008092">
    <property type="term" value="F:cytoskeletal protein binding"/>
    <property type="evidence" value="ECO:0007669"/>
    <property type="project" value="InterPro"/>
</dbReference>
<reference evidence="8" key="1">
    <citation type="submission" date="2017-02" db="UniProtKB">
        <authorList>
            <consortium name="WormBaseParasite"/>
        </authorList>
    </citation>
    <scope>IDENTIFICATION</scope>
</reference>
<dbReference type="Pfam" id="PF09380">
    <property type="entry name" value="FERM_C"/>
    <property type="match status" value="1"/>
</dbReference>
<dbReference type="EMBL" id="UYYG01000001">
    <property type="protein sequence ID" value="VDN50202.1"/>
    <property type="molecule type" value="Genomic_DNA"/>
</dbReference>
<dbReference type="GO" id="GO:0005856">
    <property type="term" value="C:cytoskeleton"/>
    <property type="evidence" value="ECO:0007669"/>
    <property type="project" value="TreeGrafter"/>
</dbReference>
<evidence type="ECO:0000256" key="2">
    <source>
        <dbReference type="ARBA" id="ARBA00043944"/>
    </source>
</evidence>
<dbReference type="InterPro" id="IPR000798">
    <property type="entry name" value="Ez/rad/moesin-like"/>
</dbReference>
<dbReference type="InterPro" id="IPR018980">
    <property type="entry name" value="FERM_PH-like_C"/>
</dbReference>
<dbReference type="Proteomes" id="UP000274756">
    <property type="component" value="Unassembled WGS sequence"/>
</dbReference>
<dbReference type="Proteomes" id="UP000038040">
    <property type="component" value="Unplaced"/>
</dbReference>
<dbReference type="Gene3D" id="3.10.20.90">
    <property type="entry name" value="Phosphatidylinositol 3-kinase Catalytic Subunit, Chain A, domain 1"/>
    <property type="match status" value="1"/>
</dbReference>
<dbReference type="PROSITE" id="PS50057">
    <property type="entry name" value="FERM_3"/>
    <property type="match status" value="1"/>
</dbReference>